<dbReference type="AlphaFoldDB" id="A0A1J7I4M7"/>
<evidence type="ECO:0000313" key="1">
    <source>
        <dbReference type="EMBL" id="OIW22331.1"/>
    </source>
</evidence>
<dbReference type="InParanoid" id="A0A1J7I4M7"/>
<name>A0A1J7I4M7_9PEZI</name>
<protein>
    <submittedName>
        <fullName evidence="1">Uncharacterized protein</fullName>
    </submittedName>
</protein>
<dbReference type="EMBL" id="KV875121">
    <property type="protein sequence ID" value="OIW22331.1"/>
    <property type="molecule type" value="Genomic_DNA"/>
</dbReference>
<organism evidence="1 2">
    <name type="scientific">Coniochaeta ligniaria NRRL 30616</name>
    <dbReference type="NCBI Taxonomy" id="1408157"/>
    <lineage>
        <taxon>Eukaryota</taxon>
        <taxon>Fungi</taxon>
        <taxon>Dikarya</taxon>
        <taxon>Ascomycota</taxon>
        <taxon>Pezizomycotina</taxon>
        <taxon>Sordariomycetes</taxon>
        <taxon>Sordariomycetidae</taxon>
        <taxon>Coniochaetales</taxon>
        <taxon>Coniochaetaceae</taxon>
        <taxon>Coniochaeta</taxon>
    </lineage>
</organism>
<proteinExistence type="predicted"/>
<sequence length="189" mass="20849">MVCGEIPRTEIRDALARRTAAFTSAESGVRAECRKLTHVWRNSPASLPHPHRHHHPPEFPLWAVTHDHDVLIASLKAEISAVIEESLVYILVIGAWATRTGVQVNNSRPVFAHMSAGRTNPVSREVMDEDAADDVSERALVKRVEMAEETLREVKGDNDAQEAVIVELIRRPEALTGRVGIDAEGSNDA</sequence>
<gene>
    <name evidence="1" type="ORF">CONLIGDRAFT_687661</name>
</gene>
<dbReference type="Proteomes" id="UP000182658">
    <property type="component" value="Unassembled WGS sequence"/>
</dbReference>
<keyword evidence="2" id="KW-1185">Reference proteome</keyword>
<accession>A0A1J7I4M7</accession>
<reference evidence="1 2" key="1">
    <citation type="submission" date="2016-10" db="EMBL/GenBank/DDBJ databases">
        <title>Draft genome sequence of Coniochaeta ligniaria NRRL30616, a lignocellulolytic fungus for bioabatement of inhibitors in plant biomass hydrolysates.</title>
        <authorList>
            <consortium name="DOE Joint Genome Institute"/>
            <person name="Jimenez D.J."/>
            <person name="Hector R.E."/>
            <person name="Riley R."/>
            <person name="Sun H."/>
            <person name="Grigoriev I.V."/>
            <person name="Van Elsas J.D."/>
            <person name="Nichols N.N."/>
        </authorList>
    </citation>
    <scope>NUCLEOTIDE SEQUENCE [LARGE SCALE GENOMIC DNA]</scope>
    <source>
        <strain evidence="1 2">NRRL 30616</strain>
    </source>
</reference>
<evidence type="ECO:0000313" key="2">
    <source>
        <dbReference type="Proteomes" id="UP000182658"/>
    </source>
</evidence>